<dbReference type="InterPro" id="IPR000644">
    <property type="entry name" value="CBS_dom"/>
</dbReference>
<dbReference type="InterPro" id="IPR001347">
    <property type="entry name" value="SIS_dom"/>
</dbReference>
<comment type="caution">
    <text evidence="8">The sequence shown here is derived from an EMBL/GenBank/DDBJ whole genome shotgun (WGS) entry which is preliminary data.</text>
</comment>
<feature type="domain" description="CBS" evidence="6">
    <location>
        <begin position="244"/>
        <end position="305"/>
    </location>
</feature>
<evidence type="ECO:0000259" key="6">
    <source>
        <dbReference type="PROSITE" id="PS51371"/>
    </source>
</evidence>
<dbReference type="SMART" id="SM00116">
    <property type="entry name" value="CBS"/>
    <property type="match status" value="2"/>
</dbReference>
<organism evidence="8 9">
    <name type="scientific">Neorhodopirellula lusitana</name>
    <dbReference type="NCBI Taxonomy" id="445327"/>
    <lineage>
        <taxon>Bacteria</taxon>
        <taxon>Pseudomonadati</taxon>
        <taxon>Planctomycetota</taxon>
        <taxon>Planctomycetia</taxon>
        <taxon>Pirellulales</taxon>
        <taxon>Pirellulaceae</taxon>
        <taxon>Neorhodopirellula</taxon>
    </lineage>
</organism>
<evidence type="ECO:0000259" key="7">
    <source>
        <dbReference type="PROSITE" id="PS51464"/>
    </source>
</evidence>
<dbReference type="PROSITE" id="PS51464">
    <property type="entry name" value="SIS"/>
    <property type="match status" value="1"/>
</dbReference>
<dbReference type="Pfam" id="PF00571">
    <property type="entry name" value="CBS"/>
    <property type="match status" value="1"/>
</dbReference>
<feature type="region of interest" description="Disordered" evidence="5">
    <location>
        <begin position="1"/>
        <end position="43"/>
    </location>
</feature>
<evidence type="ECO:0000256" key="2">
    <source>
        <dbReference type="ARBA" id="ARBA00022737"/>
    </source>
</evidence>
<keyword evidence="9" id="KW-1185">Reference proteome</keyword>
<evidence type="ECO:0000256" key="5">
    <source>
        <dbReference type="SAM" id="MobiDB-lite"/>
    </source>
</evidence>
<dbReference type="SUPFAM" id="SSF53697">
    <property type="entry name" value="SIS domain"/>
    <property type="match status" value="1"/>
</dbReference>
<keyword evidence="3 4" id="KW-0129">CBS domain</keyword>
<dbReference type="CDD" id="cd05014">
    <property type="entry name" value="SIS_Kpsf"/>
    <property type="match status" value="1"/>
</dbReference>
<feature type="compositionally biased region" description="Polar residues" evidence="5">
    <location>
        <begin position="387"/>
        <end position="396"/>
    </location>
</feature>
<dbReference type="InterPro" id="IPR004800">
    <property type="entry name" value="KdsD/KpsF-type"/>
</dbReference>
<keyword evidence="2" id="KW-0677">Repeat</keyword>
<feature type="domain" description="CBS" evidence="6">
    <location>
        <begin position="313"/>
        <end position="370"/>
    </location>
</feature>
<feature type="compositionally biased region" description="Low complexity" evidence="5">
    <location>
        <begin position="374"/>
        <end position="386"/>
    </location>
</feature>
<dbReference type="InterPro" id="IPR035474">
    <property type="entry name" value="SIS_Kpsf"/>
</dbReference>
<dbReference type="Pfam" id="PF01380">
    <property type="entry name" value="SIS"/>
    <property type="match status" value="1"/>
</dbReference>
<feature type="region of interest" description="Disordered" evidence="5">
    <location>
        <begin position="365"/>
        <end position="396"/>
    </location>
</feature>
<evidence type="ECO:0000313" key="8">
    <source>
        <dbReference type="EMBL" id="SMP46810.1"/>
    </source>
</evidence>
<proteinExistence type="inferred from homology"/>
<dbReference type="EMBL" id="FXUG01000002">
    <property type="protein sequence ID" value="SMP46810.1"/>
    <property type="molecule type" value="Genomic_DNA"/>
</dbReference>
<comment type="similarity">
    <text evidence="1">Belongs to the SIS family. GutQ/KpsF subfamily.</text>
</comment>
<dbReference type="NCBIfam" id="TIGR00393">
    <property type="entry name" value="kpsF"/>
    <property type="match status" value="1"/>
</dbReference>
<dbReference type="GO" id="GO:0016853">
    <property type="term" value="F:isomerase activity"/>
    <property type="evidence" value="ECO:0007669"/>
    <property type="project" value="UniProtKB-KW"/>
</dbReference>
<sequence length="396" mass="41973">MDAIVSPQPQSSRHLTGARPQTARHQDARHPHGPSPSSLESLPQIERIRTIRDTMLAEADAIRLASEKASGAAVDAAQRIAACQGSIVLTGVGKAGWIAQKIVATLASTGSPAHFLHPSEAIHGDLGRVQSNDVVIAFSNSGRSEEVVRVCQYLKNQASELIAITATENNPLAEMADLVVPMGNHPEACPNGLAPTSSTTVMLALGDAIAMLASKLNGFAANDFAKFHPGGALGRKLANVDDIMRPIEQCRVAADSLSIREAIRGESSHRRSGAVMLVDPDQCLTGIFTDSDLVKLLQQRQEMDLDRNIADVMTRGPVVVQSGQLLGEAVAILSERHLSELPVVDDQNRPLGMIDITDLIAAGDIQPEPKRRSATASSAPAIIPFSVESTSTKDPS</sequence>
<dbReference type="Proteomes" id="UP001158067">
    <property type="component" value="Unassembled WGS sequence"/>
</dbReference>
<dbReference type="InterPro" id="IPR046348">
    <property type="entry name" value="SIS_dom_sf"/>
</dbReference>
<evidence type="ECO:0000313" key="9">
    <source>
        <dbReference type="Proteomes" id="UP001158067"/>
    </source>
</evidence>
<reference evidence="8 9" key="1">
    <citation type="submission" date="2017-05" db="EMBL/GenBank/DDBJ databases">
        <authorList>
            <person name="Varghese N."/>
            <person name="Submissions S."/>
        </authorList>
    </citation>
    <scope>NUCLEOTIDE SEQUENCE [LARGE SCALE GENOMIC DNA]</scope>
    <source>
        <strain evidence="8 9">DSM 25457</strain>
    </source>
</reference>
<accession>A0ABY1PTN8</accession>
<dbReference type="PANTHER" id="PTHR38418:SF2">
    <property type="entry name" value="SUGAR ISOMERASE, KPSF_GUTQ (AFU_ORTHOLOGUE AFUA_6G08860)"/>
    <property type="match status" value="1"/>
</dbReference>
<dbReference type="InterPro" id="IPR046342">
    <property type="entry name" value="CBS_dom_sf"/>
</dbReference>
<dbReference type="Gene3D" id="3.10.580.10">
    <property type="entry name" value="CBS-domain"/>
    <property type="match status" value="1"/>
</dbReference>
<name>A0ABY1PTN8_9BACT</name>
<keyword evidence="8" id="KW-0413">Isomerase</keyword>
<dbReference type="Gene3D" id="3.40.50.10490">
    <property type="entry name" value="Glucose-6-phosphate isomerase like protein, domain 1"/>
    <property type="match status" value="1"/>
</dbReference>
<evidence type="ECO:0000256" key="4">
    <source>
        <dbReference type="PROSITE-ProRule" id="PRU00703"/>
    </source>
</evidence>
<dbReference type="PANTHER" id="PTHR38418">
    <property type="entry name" value="SUGAR ISOMERASE, KPSF/GUTQ (AFU_ORTHOLOGUE AFUA_6G08860)"/>
    <property type="match status" value="1"/>
</dbReference>
<dbReference type="PROSITE" id="PS51371">
    <property type="entry name" value="CBS"/>
    <property type="match status" value="2"/>
</dbReference>
<gene>
    <name evidence="8" type="ORF">SAMN06265222_102184</name>
</gene>
<evidence type="ECO:0000256" key="1">
    <source>
        <dbReference type="ARBA" id="ARBA00008165"/>
    </source>
</evidence>
<feature type="domain" description="SIS" evidence="7">
    <location>
        <begin position="76"/>
        <end position="219"/>
    </location>
</feature>
<protein>
    <submittedName>
        <fullName evidence="8">Arabinose-5-phosphate isomerase</fullName>
    </submittedName>
</protein>
<evidence type="ECO:0000256" key="3">
    <source>
        <dbReference type="ARBA" id="ARBA00023122"/>
    </source>
</evidence>